<feature type="region of interest" description="Disordered" evidence="1">
    <location>
        <begin position="128"/>
        <end position="152"/>
    </location>
</feature>
<evidence type="ECO:0000256" key="1">
    <source>
        <dbReference type="SAM" id="MobiDB-lite"/>
    </source>
</evidence>
<evidence type="ECO:0008006" key="4">
    <source>
        <dbReference type="Google" id="ProtNLM"/>
    </source>
</evidence>
<gene>
    <name evidence="2" type="ORF">GCM10010405_27670</name>
</gene>
<feature type="compositionally biased region" description="Polar residues" evidence="1">
    <location>
        <begin position="128"/>
        <end position="139"/>
    </location>
</feature>
<keyword evidence="3" id="KW-1185">Reference proteome</keyword>
<accession>A0ABN3JZS2</accession>
<evidence type="ECO:0000313" key="3">
    <source>
        <dbReference type="Proteomes" id="UP001501638"/>
    </source>
</evidence>
<reference evidence="2 3" key="1">
    <citation type="journal article" date="2019" name="Int. J. Syst. Evol. Microbiol.">
        <title>The Global Catalogue of Microorganisms (GCM) 10K type strain sequencing project: providing services to taxonomists for standard genome sequencing and annotation.</title>
        <authorList>
            <consortium name="The Broad Institute Genomics Platform"/>
            <consortium name="The Broad Institute Genome Sequencing Center for Infectious Disease"/>
            <person name="Wu L."/>
            <person name="Ma J."/>
        </authorList>
    </citation>
    <scope>NUCLEOTIDE SEQUENCE [LARGE SCALE GENOMIC DNA]</scope>
    <source>
        <strain evidence="2 3">JCM 6305</strain>
    </source>
</reference>
<sequence>MSTTAGPPPVVVTLAEIARIAWVGRTAVSNWRRRYDNFPSPVGGTDTSPQFSLPQVEEWLRRENKLETALSPLDRLWPEYKSLGNRNTTGLLMAQVGLRKSGVKAGGPTAGPLLDQRQTRLLNALSSWQSRTRSTGPLTSSWSGGFGRTRGRSRRLRCSWPDSWPKPQP</sequence>
<comment type="caution">
    <text evidence="2">The sequence shown here is derived from an EMBL/GenBank/DDBJ whole genome shotgun (WGS) entry which is preliminary data.</text>
</comment>
<evidence type="ECO:0000313" key="2">
    <source>
        <dbReference type="EMBL" id="GAA2442612.1"/>
    </source>
</evidence>
<proteinExistence type="predicted"/>
<name>A0ABN3JZS2_9ACTN</name>
<dbReference type="Proteomes" id="UP001501638">
    <property type="component" value="Unassembled WGS sequence"/>
</dbReference>
<dbReference type="EMBL" id="BAAASZ010000020">
    <property type="protein sequence ID" value="GAA2442612.1"/>
    <property type="molecule type" value="Genomic_DNA"/>
</dbReference>
<protein>
    <recommendedName>
        <fullName evidence="4">Transposase</fullName>
    </recommendedName>
</protein>
<organism evidence="2 3">
    <name type="scientific">Streptomyces macrosporus</name>
    <dbReference type="NCBI Taxonomy" id="44032"/>
    <lineage>
        <taxon>Bacteria</taxon>
        <taxon>Bacillati</taxon>
        <taxon>Actinomycetota</taxon>
        <taxon>Actinomycetes</taxon>
        <taxon>Kitasatosporales</taxon>
        <taxon>Streptomycetaceae</taxon>
        <taxon>Streptomyces</taxon>
    </lineage>
</organism>